<keyword evidence="2" id="KW-1185">Reference proteome</keyword>
<accession>A0ABW4IZ59</accession>
<evidence type="ECO:0000313" key="2">
    <source>
        <dbReference type="Proteomes" id="UP001597261"/>
    </source>
</evidence>
<organism evidence="1 2">
    <name type="scientific">Streptomyces caeni</name>
    <dbReference type="NCBI Taxonomy" id="2307231"/>
    <lineage>
        <taxon>Bacteria</taxon>
        <taxon>Bacillati</taxon>
        <taxon>Actinomycetota</taxon>
        <taxon>Actinomycetes</taxon>
        <taxon>Kitasatosporales</taxon>
        <taxon>Streptomycetaceae</taxon>
        <taxon>Streptomyces</taxon>
    </lineage>
</organism>
<reference evidence="2" key="1">
    <citation type="journal article" date="2019" name="Int. J. Syst. Evol. Microbiol.">
        <title>The Global Catalogue of Microorganisms (GCM) 10K type strain sequencing project: providing services to taxonomists for standard genome sequencing and annotation.</title>
        <authorList>
            <consortium name="The Broad Institute Genomics Platform"/>
            <consortium name="The Broad Institute Genome Sequencing Center for Infectious Disease"/>
            <person name="Wu L."/>
            <person name="Ma J."/>
        </authorList>
    </citation>
    <scope>NUCLEOTIDE SEQUENCE [LARGE SCALE GENOMIC DNA]</scope>
    <source>
        <strain evidence="2">CGMCC 1.12470</strain>
    </source>
</reference>
<evidence type="ECO:0008006" key="3">
    <source>
        <dbReference type="Google" id="ProtNLM"/>
    </source>
</evidence>
<name>A0ABW4IZ59_9ACTN</name>
<protein>
    <recommendedName>
        <fullName evidence="3">Group II intron reverse transcriptase/maturase</fullName>
    </recommendedName>
</protein>
<proteinExistence type="predicted"/>
<comment type="caution">
    <text evidence="1">The sequence shown here is derived from an EMBL/GenBank/DDBJ whole genome shotgun (WGS) entry which is preliminary data.</text>
</comment>
<evidence type="ECO:0000313" key="1">
    <source>
        <dbReference type="EMBL" id="MFD1662251.1"/>
    </source>
</evidence>
<dbReference type="EMBL" id="JBHUDX010000090">
    <property type="protein sequence ID" value="MFD1662251.1"/>
    <property type="molecule type" value="Genomic_DNA"/>
</dbReference>
<sequence length="67" mass="7706">MNELKSPEKPFDISKWEVWEAWEKVKANKGAPGVDGCSIEDFEKDLQGNLYKLWNRMSSGSYFPPPV</sequence>
<dbReference type="Proteomes" id="UP001597261">
    <property type="component" value="Unassembled WGS sequence"/>
</dbReference>
<gene>
    <name evidence="1" type="ORF">ACFSL4_29680</name>
</gene>
<dbReference type="RefSeq" id="WP_381089565.1">
    <property type="nucleotide sequence ID" value="NZ_JBHUDX010000090.1"/>
</dbReference>